<dbReference type="STRING" id="1715989.NITINOP_2616"/>
<dbReference type="AlphaFoldDB" id="A0A0S4KYY2"/>
<feature type="compositionally biased region" description="Basic and acidic residues" evidence="1">
    <location>
        <begin position="252"/>
        <end position="337"/>
    </location>
</feature>
<dbReference type="EMBL" id="LN885086">
    <property type="protein sequence ID" value="CUQ67588.1"/>
    <property type="molecule type" value="Genomic_DNA"/>
</dbReference>
<dbReference type="KEGG" id="nio:NITINOP_2616"/>
<name>A0A0S4KYY2_9BACT</name>
<evidence type="ECO:0000313" key="2">
    <source>
        <dbReference type="EMBL" id="CUQ67588.1"/>
    </source>
</evidence>
<gene>
    <name evidence="2" type="ORF">NITINOP_2616</name>
</gene>
<sequence>MASSLSGKSMKRILYLLRLLGVAGGLVAAQALAEPLSVQDREEIVRLGSAQGRSARDLDPLLEQVGKVGEKGFPTESMVNKVKEGLAKGVEPQRIDQVLRQMTERLESAHEVLEEARARGIVEGNRQRALEAMAEALARGATKEEVRELTRMFLEGKQKVTQDVLAAGAKGLAVMKEANVSTKDGAALLGEGIRQGYRANELLDLSREVKRRGSDFQEGRASLQQLRERIGRGEKSDRLFREDRSGSGSGDRSGRGDRDRSERDRSEQDRAERDGRADHRADHDDRGDRGDRKVQQERYERIDRQDRFEKIDRSDRPERIDRLDRPERPDRSGRGRD</sequence>
<dbReference type="Proteomes" id="UP000066284">
    <property type="component" value="Chromosome 1"/>
</dbReference>
<reference evidence="3" key="1">
    <citation type="submission" date="2015-09" db="EMBL/GenBank/DDBJ databases">
        <authorList>
            <person name="Daims H."/>
        </authorList>
    </citation>
    <scope>NUCLEOTIDE SEQUENCE [LARGE SCALE GENOMIC DNA]</scope>
</reference>
<organism evidence="2 3">
    <name type="scientific">Candidatus Nitrospira inopinata</name>
    <dbReference type="NCBI Taxonomy" id="1715989"/>
    <lineage>
        <taxon>Bacteria</taxon>
        <taxon>Pseudomonadati</taxon>
        <taxon>Nitrospirota</taxon>
        <taxon>Nitrospiria</taxon>
        <taxon>Nitrospirales</taxon>
        <taxon>Nitrospiraceae</taxon>
        <taxon>Nitrospira</taxon>
    </lineage>
</organism>
<keyword evidence="3" id="KW-1185">Reference proteome</keyword>
<protein>
    <submittedName>
        <fullName evidence="2">Uncharacterized protein</fullName>
    </submittedName>
</protein>
<feature type="region of interest" description="Disordered" evidence="1">
    <location>
        <begin position="213"/>
        <end position="337"/>
    </location>
</feature>
<evidence type="ECO:0000256" key="1">
    <source>
        <dbReference type="SAM" id="MobiDB-lite"/>
    </source>
</evidence>
<feature type="compositionally biased region" description="Basic and acidic residues" evidence="1">
    <location>
        <begin position="226"/>
        <end position="245"/>
    </location>
</feature>
<evidence type="ECO:0000313" key="3">
    <source>
        <dbReference type="Proteomes" id="UP000066284"/>
    </source>
</evidence>
<proteinExistence type="predicted"/>
<accession>A0A0S4KYY2</accession>